<dbReference type="Proteomes" id="UP000030665">
    <property type="component" value="Unassembled WGS sequence"/>
</dbReference>
<proteinExistence type="predicted"/>
<reference evidence="1" key="2">
    <citation type="submission" date="2014-03" db="EMBL/GenBank/DDBJ databases">
        <title>The whipworm genome and dual-species transcriptomics of an intimate host-pathogen interaction.</title>
        <authorList>
            <person name="Foth B.J."/>
            <person name="Tsai I.J."/>
            <person name="Reid A.J."/>
            <person name="Bancroft A.J."/>
            <person name="Nichol S."/>
            <person name="Tracey A."/>
            <person name="Holroyd N."/>
            <person name="Cotton J.A."/>
            <person name="Stanley E.J."/>
            <person name="Zarowiecki M."/>
            <person name="Liu J.Z."/>
            <person name="Huckvale T."/>
            <person name="Cooper P.J."/>
            <person name="Grencis R.K."/>
            <person name="Berriman M."/>
        </authorList>
    </citation>
    <scope>NUCLEOTIDE SEQUENCE [LARGE SCALE GENOMIC DNA]</scope>
</reference>
<reference evidence="1" key="1">
    <citation type="submission" date="2014-01" db="EMBL/GenBank/DDBJ databases">
        <authorList>
            <person name="Aslett M."/>
        </authorList>
    </citation>
    <scope>NUCLEOTIDE SEQUENCE</scope>
</reference>
<organism evidence="1 2">
    <name type="scientific">Trichuris trichiura</name>
    <name type="common">Whipworm</name>
    <name type="synonym">Trichocephalus trichiurus</name>
    <dbReference type="NCBI Taxonomy" id="36087"/>
    <lineage>
        <taxon>Eukaryota</taxon>
        <taxon>Metazoa</taxon>
        <taxon>Ecdysozoa</taxon>
        <taxon>Nematoda</taxon>
        <taxon>Enoplea</taxon>
        <taxon>Dorylaimia</taxon>
        <taxon>Trichinellida</taxon>
        <taxon>Trichuridae</taxon>
        <taxon>Trichuris</taxon>
    </lineage>
</organism>
<evidence type="ECO:0000313" key="1">
    <source>
        <dbReference type="EMBL" id="CDW55741.1"/>
    </source>
</evidence>
<sequence length="122" mass="13293">MIDTGVTRLPGSTGLSMSVRVGLPNTENVRSVCLRNTFVIPTQEAEQQHLMVPMNPSQMYELRLSGPTPPMALTDFAMRSQAGAVPSVALTGQKNEQLPTPQPPKQVFAAIHSFQALFFKLV</sequence>
<keyword evidence="2" id="KW-1185">Reference proteome</keyword>
<accession>A0A077Z6E5</accession>
<dbReference type="OrthoDB" id="10316538at2759"/>
<dbReference type="EMBL" id="HG805975">
    <property type="protein sequence ID" value="CDW55741.1"/>
    <property type="molecule type" value="Genomic_DNA"/>
</dbReference>
<evidence type="ECO:0000313" key="2">
    <source>
        <dbReference type="Proteomes" id="UP000030665"/>
    </source>
</evidence>
<name>A0A077Z6E5_TRITR</name>
<protein>
    <submittedName>
        <fullName evidence="1">Uncharacterized protein</fullName>
    </submittedName>
</protein>
<dbReference type="AlphaFoldDB" id="A0A077Z6E5"/>
<gene>
    <name evidence="1" type="ORF">TTRE_0000401401</name>
</gene>